<keyword evidence="1" id="KW-0812">Transmembrane</keyword>
<protein>
    <submittedName>
        <fullName evidence="2">Uncharacterized protein</fullName>
    </submittedName>
</protein>
<dbReference type="Proteomes" id="UP000033861">
    <property type="component" value="Unassembled WGS sequence"/>
</dbReference>
<feature type="transmembrane region" description="Helical" evidence="1">
    <location>
        <begin position="52"/>
        <end position="77"/>
    </location>
</feature>
<feature type="transmembrane region" description="Helical" evidence="1">
    <location>
        <begin position="12"/>
        <end position="32"/>
    </location>
</feature>
<evidence type="ECO:0000313" key="3">
    <source>
        <dbReference type="Proteomes" id="UP000033861"/>
    </source>
</evidence>
<keyword evidence="1" id="KW-1133">Transmembrane helix</keyword>
<proteinExistence type="predicted"/>
<dbReference type="STRING" id="1618404.UW35_C0022G0009"/>
<gene>
    <name evidence="2" type="ORF">UW35_C0022G0009</name>
</gene>
<evidence type="ECO:0000256" key="1">
    <source>
        <dbReference type="SAM" id="Phobius"/>
    </source>
</evidence>
<dbReference type="EMBL" id="LCHZ01000022">
    <property type="protein sequence ID" value="KKT46111.1"/>
    <property type="molecule type" value="Genomic_DNA"/>
</dbReference>
<accession>A0A0G1HFN3</accession>
<evidence type="ECO:0000313" key="2">
    <source>
        <dbReference type="EMBL" id="KKT46111.1"/>
    </source>
</evidence>
<organism evidence="2 3">
    <name type="scientific">Candidatus Collierbacteria bacterium GW2011_GWF2_44_15</name>
    <dbReference type="NCBI Taxonomy" id="1618404"/>
    <lineage>
        <taxon>Bacteria</taxon>
        <taxon>Candidatus Collieribacteriota</taxon>
    </lineage>
</organism>
<name>A0A0G1HFN3_9BACT</name>
<sequence length="132" mass="14972">MKHILKKAVLRFVFLLFFSLLAELVILPLLLTTLFSSLFPSYVSFFTDWSPVWIAMVAGSLATSLVLSFSAVVGAVWRGKAIVNAMSTSGVNFDEALIIINMNYRYGEDPKDWNVSHFTKDLWTYRARGHFN</sequence>
<keyword evidence="1" id="KW-0472">Membrane</keyword>
<dbReference type="AlphaFoldDB" id="A0A0G1HFN3"/>
<reference evidence="2 3" key="1">
    <citation type="journal article" date="2015" name="Nature">
        <title>rRNA introns, odd ribosomes, and small enigmatic genomes across a large radiation of phyla.</title>
        <authorList>
            <person name="Brown C.T."/>
            <person name="Hug L.A."/>
            <person name="Thomas B.C."/>
            <person name="Sharon I."/>
            <person name="Castelle C.J."/>
            <person name="Singh A."/>
            <person name="Wilkins M.J."/>
            <person name="Williams K.H."/>
            <person name="Banfield J.F."/>
        </authorList>
    </citation>
    <scope>NUCLEOTIDE SEQUENCE [LARGE SCALE GENOMIC DNA]</scope>
</reference>
<comment type="caution">
    <text evidence="2">The sequence shown here is derived from an EMBL/GenBank/DDBJ whole genome shotgun (WGS) entry which is preliminary data.</text>
</comment>